<dbReference type="PANTHER" id="PTHR12892">
    <property type="entry name" value="FGF RECEPTOR ACTIVATING PROTEIN 1"/>
    <property type="match status" value="1"/>
</dbReference>
<keyword evidence="4" id="KW-1185">Reference proteome</keyword>
<keyword evidence="1" id="KW-1133">Transmembrane helix</keyword>
<protein>
    <recommendedName>
        <fullName evidence="2">CWH43-like N-terminal domain-containing protein</fullName>
    </recommendedName>
</protein>
<organism evidence="3 4">
    <name type="scientific">Lutzomyia longipalpis</name>
    <name type="common">Sand fly</name>
    <dbReference type="NCBI Taxonomy" id="7200"/>
    <lineage>
        <taxon>Eukaryota</taxon>
        <taxon>Metazoa</taxon>
        <taxon>Ecdysozoa</taxon>
        <taxon>Arthropoda</taxon>
        <taxon>Hexapoda</taxon>
        <taxon>Insecta</taxon>
        <taxon>Pterygota</taxon>
        <taxon>Neoptera</taxon>
        <taxon>Endopterygota</taxon>
        <taxon>Diptera</taxon>
        <taxon>Nematocera</taxon>
        <taxon>Psychodoidea</taxon>
        <taxon>Psychodidae</taxon>
        <taxon>Lutzomyia</taxon>
        <taxon>Lutzomyia</taxon>
    </lineage>
</organism>
<dbReference type="GO" id="GO:0000139">
    <property type="term" value="C:Golgi membrane"/>
    <property type="evidence" value="ECO:0007669"/>
    <property type="project" value="InterPro"/>
</dbReference>
<sequence length="277" mass="31829">MSQVNEIHNKTTEKTKQEQIFIHLIVGFREICIVTAALPLVTLVMCFITAYIFQSEEIHETHCRVYNVIPSISAITGVSPQRYFWRACIAFHIGPRVAIAAVYRNYYGNLVKRIRDPKIQKRTMFLVTTVFVLNLIEIGALCGVTYVSNRENYPIHEKVFITFMICSLCHMLATIRLNESTAKISPAARESAAFSLYCKKILFFLSIASTIGLVLFFLKHRFLCHDMAFSWFALCEYIIASANMGFHCTTMLDFPTEHFIVARGAETLKNHHEYKFE</sequence>
<keyword evidence="1" id="KW-0472">Membrane</keyword>
<name>A0A1B0C963_LUTLO</name>
<dbReference type="PANTHER" id="PTHR12892:SF17">
    <property type="entry name" value="POST-GPI ATTACHMENT TO PROTEINS FACTOR 2-LIKE"/>
    <property type="match status" value="1"/>
</dbReference>
<dbReference type="VEuPathDB" id="VectorBase:LLONM1_002917"/>
<dbReference type="InterPro" id="IPR039545">
    <property type="entry name" value="PGAP2"/>
</dbReference>
<reference evidence="3" key="1">
    <citation type="submission" date="2020-05" db="UniProtKB">
        <authorList>
            <consortium name="EnsemblMetazoa"/>
        </authorList>
    </citation>
    <scope>IDENTIFICATION</scope>
    <source>
        <strain evidence="3">Jacobina</strain>
    </source>
</reference>
<dbReference type="AlphaFoldDB" id="A0A1B0C963"/>
<dbReference type="EnsemblMetazoa" id="LLOJ000485-RA">
    <property type="protein sequence ID" value="LLOJ000485-PA"/>
    <property type="gene ID" value="LLOJ000485"/>
</dbReference>
<feature type="transmembrane region" description="Helical" evidence="1">
    <location>
        <begin position="124"/>
        <end position="147"/>
    </location>
</feature>
<feature type="transmembrane region" description="Helical" evidence="1">
    <location>
        <begin position="83"/>
        <end position="103"/>
    </location>
</feature>
<evidence type="ECO:0000259" key="2">
    <source>
        <dbReference type="Pfam" id="PF10277"/>
    </source>
</evidence>
<dbReference type="GO" id="GO:0006506">
    <property type="term" value="P:GPI anchor biosynthetic process"/>
    <property type="evidence" value="ECO:0007669"/>
    <property type="project" value="TreeGrafter"/>
</dbReference>
<feature type="transmembrane region" description="Helical" evidence="1">
    <location>
        <begin position="20"/>
        <end position="53"/>
    </location>
</feature>
<evidence type="ECO:0000313" key="3">
    <source>
        <dbReference type="EnsemblMetazoa" id="LLOJ000485-PA"/>
    </source>
</evidence>
<dbReference type="InterPro" id="IPR019402">
    <property type="entry name" value="CWH43_N"/>
</dbReference>
<keyword evidence="1" id="KW-0812">Transmembrane</keyword>
<feature type="transmembrane region" description="Helical" evidence="1">
    <location>
        <begin position="197"/>
        <end position="218"/>
    </location>
</feature>
<evidence type="ECO:0000313" key="4">
    <source>
        <dbReference type="Proteomes" id="UP000092461"/>
    </source>
</evidence>
<dbReference type="VEuPathDB" id="VectorBase:LLOJ000485"/>
<dbReference type="GO" id="GO:0005789">
    <property type="term" value="C:endoplasmic reticulum membrane"/>
    <property type="evidence" value="ECO:0007669"/>
    <property type="project" value="TreeGrafter"/>
</dbReference>
<dbReference type="Pfam" id="PF10277">
    <property type="entry name" value="Frag1"/>
    <property type="match status" value="1"/>
</dbReference>
<accession>A0A1B0C963</accession>
<proteinExistence type="predicted"/>
<evidence type="ECO:0000256" key="1">
    <source>
        <dbReference type="SAM" id="Phobius"/>
    </source>
</evidence>
<dbReference type="EMBL" id="AJWK01001948">
    <property type="status" value="NOT_ANNOTATED_CDS"/>
    <property type="molecule type" value="Genomic_DNA"/>
</dbReference>
<dbReference type="Proteomes" id="UP000092461">
    <property type="component" value="Unassembled WGS sequence"/>
</dbReference>
<feature type="domain" description="CWH43-like N-terminal" evidence="2">
    <location>
        <begin position="29"/>
        <end position="256"/>
    </location>
</feature>